<organism evidence="2 3">
    <name type="scientific">Russula ochroleuca</name>
    <dbReference type="NCBI Taxonomy" id="152965"/>
    <lineage>
        <taxon>Eukaryota</taxon>
        <taxon>Fungi</taxon>
        <taxon>Dikarya</taxon>
        <taxon>Basidiomycota</taxon>
        <taxon>Agaricomycotina</taxon>
        <taxon>Agaricomycetes</taxon>
        <taxon>Russulales</taxon>
        <taxon>Russulaceae</taxon>
        <taxon>Russula</taxon>
    </lineage>
</organism>
<evidence type="ECO:0000313" key="2">
    <source>
        <dbReference type="EMBL" id="KAF8480305.1"/>
    </source>
</evidence>
<feature type="region of interest" description="Disordered" evidence="1">
    <location>
        <begin position="350"/>
        <end position="370"/>
    </location>
</feature>
<dbReference type="AlphaFoldDB" id="A0A9P5MWA4"/>
<dbReference type="Proteomes" id="UP000759537">
    <property type="component" value="Unassembled WGS sequence"/>
</dbReference>
<evidence type="ECO:0000256" key="1">
    <source>
        <dbReference type="SAM" id="MobiDB-lite"/>
    </source>
</evidence>
<keyword evidence="3" id="KW-1185">Reference proteome</keyword>
<feature type="compositionally biased region" description="Basic residues" evidence="1">
    <location>
        <begin position="203"/>
        <end position="213"/>
    </location>
</feature>
<evidence type="ECO:0000313" key="3">
    <source>
        <dbReference type="Proteomes" id="UP000759537"/>
    </source>
</evidence>
<sequence length="787" mass="85880">MICLWVPSRKTWILYPQIDPRLFNPTSSELAGALTLPPLDSPSDSQNAYISPPVQADDVATSSTTVRSSGQSRYCSVKGCRNVIGGDYLYKMCVPCRNRYRGYGMTKRSKSKRGREIAAQELQRRRAEEDTRRAQQGLPLIGELQAPDRRAWERKILETIPRPQVVQYAPISILPVRMCTVSHCHTILHGHYPYRRCERHRLQNRHHSKLKRVRDKEVKSTPLRGEDPESVESRKGKGRAVESYPNDDTNLDASALEIEGEEASEYEDILDESSIPPPARGTRRSNTVCSVKWCQNLLYHRSPWKMCDTHREKDRMNRRRKSGRDKCVTGDLDEEQACQVGEHSVMDVDMGSDGEPAGLAPETPPPDTESPVIFMEPLLPPDEALPTTMLQQSEMSSYPGMPPQINTLLSYGSCLSEAGVLAEVTTDPDVVGEVDIEISSQRSGSLAEEHCLDGQETSNHNQQDISSMIWGGAVSPVSTSGSDSLASQSSPSSSMRSDATATADVSSSPTTTSVMATSIPAPSPGTSTSASHIQPQLQVPYYMPSPFPIPFTPGQPPFLVSGPYPPMSYVPRPAYTYGAPIPGPFQAFQYAPPPPGQHGPYALRPYPYPPWGPYASGAVDANWVDANAQGQVQMQSQGHVQGKTQRKRGRAAAAGEDGLRIVLVQPKGSVDDPAASSITSAITLTPTPGPAGPVSDPCESPPSLSTANSPGAGVSSATHSAVPTDSEGQVATRVCSSEGCRRRLPNGALGSLCERCKMRLKRRQEKTKLRLKLEPRKNRLPLRRLEA</sequence>
<feature type="region of interest" description="Disordered" evidence="1">
    <location>
        <begin position="635"/>
        <end position="654"/>
    </location>
</feature>
<proteinExistence type="predicted"/>
<gene>
    <name evidence="2" type="ORF">DFH94DRAFT_469777</name>
</gene>
<accession>A0A9P5MWA4</accession>
<dbReference type="EMBL" id="WHVB01000008">
    <property type="protein sequence ID" value="KAF8480305.1"/>
    <property type="molecule type" value="Genomic_DNA"/>
</dbReference>
<reference evidence="2" key="1">
    <citation type="submission" date="2019-10" db="EMBL/GenBank/DDBJ databases">
        <authorList>
            <consortium name="DOE Joint Genome Institute"/>
            <person name="Kuo A."/>
            <person name="Miyauchi S."/>
            <person name="Kiss E."/>
            <person name="Drula E."/>
            <person name="Kohler A."/>
            <person name="Sanchez-Garcia M."/>
            <person name="Andreopoulos B."/>
            <person name="Barry K.W."/>
            <person name="Bonito G."/>
            <person name="Buee M."/>
            <person name="Carver A."/>
            <person name="Chen C."/>
            <person name="Cichocki N."/>
            <person name="Clum A."/>
            <person name="Culley D."/>
            <person name="Crous P.W."/>
            <person name="Fauchery L."/>
            <person name="Girlanda M."/>
            <person name="Hayes R."/>
            <person name="Keri Z."/>
            <person name="LaButti K."/>
            <person name="Lipzen A."/>
            <person name="Lombard V."/>
            <person name="Magnuson J."/>
            <person name="Maillard F."/>
            <person name="Morin E."/>
            <person name="Murat C."/>
            <person name="Nolan M."/>
            <person name="Ohm R."/>
            <person name="Pangilinan J."/>
            <person name="Pereira M."/>
            <person name="Perotto S."/>
            <person name="Peter M."/>
            <person name="Riley R."/>
            <person name="Sitrit Y."/>
            <person name="Stielow B."/>
            <person name="Szollosi G."/>
            <person name="Zifcakova L."/>
            <person name="Stursova M."/>
            <person name="Spatafora J.W."/>
            <person name="Tedersoo L."/>
            <person name="Vaario L.-M."/>
            <person name="Yamada A."/>
            <person name="Yan M."/>
            <person name="Wang P."/>
            <person name="Xu J."/>
            <person name="Bruns T."/>
            <person name="Baldrian P."/>
            <person name="Vilgalys R."/>
            <person name="Henrissat B."/>
            <person name="Grigoriev I.V."/>
            <person name="Hibbett D."/>
            <person name="Nagy L.G."/>
            <person name="Martin F.M."/>
        </authorList>
    </citation>
    <scope>NUCLEOTIDE SEQUENCE</scope>
    <source>
        <strain evidence="2">Prilba</strain>
    </source>
</reference>
<feature type="compositionally biased region" description="Low complexity" evidence="1">
    <location>
        <begin position="478"/>
        <end position="531"/>
    </location>
</feature>
<feature type="region of interest" description="Disordered" evidence="1">
    <location>
        <begin position="680"/>
        <end position="730"/>
    </location>
</feature>
<feature type="region of interest" description="Disordered" evidence="1">
    <location>
        <begin position="263"/>
        <end position="282"/>
    </location>
</feature>
<feature type="region of interest" description="Disordered" evidence="1">
    <location>
        <begin position="203"/>
        <end position="250"/>
    </location>
</feature>
<reference evidence="2" key="2">
    <citation type="journal article" date="2020" name="Nat. Commun.">
        <title>Large-scale genome sequencing of mycorrhizal fungi provides insights into the early evolution of symbiotic traits.</title>
        <authorList>
            <person name="Miyauchi S."/>
            <person name="Kiss E."/>
            <person name="Kuo A."/>
            <person name="Drula E."/>
            <person name="Kohler A."/>
            <person name="Sanchez-Garcia M."/>
            <person name="Morin E."/>
            <person name="Andreopoulos B."/>
            <person name="Barry K.W."/>
            <person name="Bonito G."/>
            <person name="Buee M."/>
            <person name="Carver A."/>
            <person name="Chen C."/>
            <person name="Cichocki N."/>
            <person name="Clum A."/>
            <person name="Culley D."/>
            <person name="Crous P.W."/>
            <person name="Fauchery L."/>
            <person name="Girlanda M."/>
            <person name="Hayes R.D."/>
            <person name="Keri Z."/>
            <person name="LaButti K."/>
            <person name="Lipzen A."/>
            <person name="Lombard V."/>
            <person name="Magnuson J."/>
            <person name="Maillard F."/>
            <person name="Murat C."/>
            <person name="Nolan M."/>
            <person name="Ohm R.A."/>
            <person name="Pangilinan J."/>
            <person name="Pereira M.F."/>
            <person name="Perotto S."/>
            <person name="Peter M."/>
            <person name="Pfister S."/>
            <person name="Riley R."/>
            <person name="Sitrit Y."/>
            <person name="Stielow J.B."/>
            <person name="Szollosi G."/>
            <person name="Zifcakova L."/>
            <person name="Stursova M."/>
            <person name="Spatafora J.W."/>
            <person name="Tedersoo L."/>
            <person name="Vaario L.M."/>
            <person name="Yamada A."/>
            <person name="Yan M."/>
            <person name="Wang P."/>
            <person name="Xu J."/>
            <person name="Bruns T."/>
            <person name="Baldrian P."/>
            <person name="Vilgalys R."/>
            <person name="Dunand C."/>
            <person name="Henrissat B."/>
            <person name="Grigoriev I.V."/>
            <person name="Hibbett D."/>
            <person name="Nagy L.G."/>
            <person name="Martin F.M."/>
        </authorList>
    </citation>
    <scope>NUCLEOTIDE SEQUENCE</scope>
    <source>
        <strain evidence="2">Prilba</strain>
    </source>
</reference>
<protein>
    <submittedName>
        <fullName evidence="2">Uncharacterized protein</fullName>
    </submittedName>
</protein>
<feature type="compositionally biased region" description="Basic and acidic residues" evidence="1">
    <location>
        <begin position="214"/>
        <end position="235"/>
    </location>
</feature>
<dbReference type="OrthoDB" id="3070249at2759"/>
<feature type="region of interest" description="Disordered" evidence="1">
    <location>
        <begin position="472"/>
        <end position="532"/>
    </location>
</feature>
<comment type="caution">
    <text evidence="2">The sequence shown here is derived from an EMBL/GenBank/DDBJ whole genome shotgun (WGS) entry which is preliminary data.</text>
</comment>
<name>A0A9P5MWA4_9AGAM</name>
<feature type="compositionally biased region" description="Polar residues" evidence="1">
    <location>
        <begin position="702"/>
        <end position="729"/>
    </location>
</feature>